<gene>
    <name evidence="1" type="ORF">C4B59_04725</name>
</gene>
<evidence type="ECO:0000313" key="1">
    <source>
        <dbReference type="EMBL" id="PXF61259.1"/>
    </source>
</evidence>
<organism evidence="1 2">
    <name type="scientific">Candidatus Methanogaster sp</name>
    <dbReference type="NCBI Taxonomy" id="3386292"/>
    <lineage>
        <taxon>Archaea</taxon>
        <taxon>Methanobacteriati</taxon>
        <taxon>Methanobacteriota</taxon>
        <taxon>Stenosarchaea group</taxon>
        <taxon>Methanomicrobia</taxon>
        <taxon>Methanosarcinales</taxon>
        <taxon>ANME-2 cluster</taxon>
        <taxon>Candidatus Methanogasteraceae</taxon>
        <taxon>Candidatus Methanogaster</taxon>
    </lineage>
</organism>
<name>A0AC61L4C9_9EURY</name>
<dbReference type="EMBL" id="PQXF01000006">
    <property type="protein sequence ID" value="PXF61259.1"/>
    <property type="molecule type" value="Genomic_DNA"/>
</dbReference>
<accession>A0AC61L4C9</accession>
<proteinExistence type="predicted"/>
<evidence type="ECO:0000313" key="2">
    <source>
        <dbReference type="Proteomes" id="UP000248329"/>
    </source>
</evidence>
<comment type="caution">
    <text evidence="1">The sequence shown here is derived from an EMBL/GenBank/DDBJ whole genome shotgun (WGS) entry which is preliminary data.</text>
</comment>
<dbReference type="Proteomes" id="UP000248329">
    <property type="component" value="Unassembled WGS sequence"/>
</dbReference>
<reference evidence="1" key="1">
    <citation type="submission" date="2018-01" db="EMBL/GenBank/DDBJ databases">
        <authorList>
            <person name="Krukenberg V."/>
        </authorList>
    </citation>
    <scope>NUCLEOTIDE SEQUENCE</scope>
    <source>
        <strain evidence="1">E20ANME2</strain>
    </source>
</reference>
<protein>
    <submittedName>
        <fullName evidence="1">Uncharacterized protein</fullName>
    </submittedName>
</protein>
<sequence>MPEGAEYSAEDATNLLLHAATSSSNSIESAVQDLQAMHPISRIPCADTVHTYVKERLFDLFWSVENMTPTRKIQT</sequence>